<gene>
    <name evidence="1" type="ORF">EHQ52_14910</name>
</gene>
<evidence type="ECO:0000313" key="1">
    <source>
        <dbReference type="EMBL" id="TGL32570.1"/>
    </source>
</evidence>
<dbReference type="EMBL" id="RQFY01000006">
    <property type="protein sequence ID" value="TGL32570.1"/>
    <property type="molecule type" value="Genomic_DNA"/>
</dbReference>
<name>A0A4R9J6S3_9LEPT</name>
<comment type="caution">
    <text evidence="1">The sequence shown here is derived from an EMBL/GenBank/DDBJ whole genome shotgun (WGS) entry which is preliminary data.</text>
</comment>
<protein>
    <recommendedName>
        <fullName evidence="3">Lipoprotein</fullName>
    </recommendedName>
</protein>
<reference evidence="1" key="1">
    <citation type="journal article" date="2019" name="PLoS Negl. Trop. Dis.">
        <title>Revisiting the worldwide diversity of Leptospira species in the environment.</title>
        <authorList>
            <person name="Vincent A.T."/>
            <person name="Schiettekatte O."/>
            <person name="Bourhy P."/>
            <person name="Veyrier F.J."/>
            <person name="Picardeau M."/>
        </authorList>
    </citation>
    <scope>NUCLEOTIDE SEQUENCE [LARGE SCALE GENOMIC DNA]</scope>
    <source>
        <strain evidence="1">201800265</strain>
    </source>
</reference>
<dbReference type="AlphaFoldDB" id="A0A4R9J6S3"/>
<dbReference type="OrthoDB" id="346169at2"/>
<proteinExistence type="predicted"/>
<dbReference type="RefSeq" id="WP_135615974.1">
    <property type="nucleotide sequence ID" value="NZ_RQFY01000006.1"/>
</dbReference>
<keyword evidence="2" id="KW-1185">Reference proteome</keyword>
<dbReference type="PROSITE" id="PS51257">
    <property type="entry name" value="PROKAR_LIPOPROTEIN"/>
    <property type="match status" value="1"/>
</dbReference>
<organism evidence="1 2">
    <name type="scientific">Leptospira koniambonensis</name>
    <dbReference type="NCBI Taxonomy" id="2484950"/>
    <lineage>
        <taxon>Bacteria</taxon>
        <taxon>Pseudomonadati</taxon>
        <taxon>Spirochaetota</taxon>
        <taxon>Spirochaetia</taxon>
        <taxon>Leptospirales</taxon>
        <taxon>Leptospiraceae</taxon>
        <taxon>Leptospira</taxon>
    </lineage>
</organism>
<sequence length="249" mass="29546">MNRTYYFLFYFLLIGCDSYTVKVATNESTIHQYYGNIFGKSKTKELGHIYPGFPILVRSEKLPEGNDVDRLFGDMFGYQVFAFATDLRSYEPEMQFYYLSYSSDIKREHPVYFFPLKMIFFDEKALLYGKGQIRKKIDVKYKGKKMKEIPADEREYPFEHYWICNYISTKDSMTFSSCLAGDRRNQEAADPRTSFYYPFVPIVEDLSKDDEFSIQCNKMINSEKIVCDVNEKAMYGLPLSKSEWWRNWP</sequence>
<accession>A0A4R9J6S3</accession>
<evidence type="ECO:0000313" key="2">
    <source>
        <dbReference type="Proteomes" id="UP000297871"/>
    </source>
</evidence>
<dbReference type="Proteomes" id="UP000297871">
    <property type="component" value="Unassembled WGS sequence"/>
</dbReference>
<evidence type="ECO:0008006" key="3">
    <source>
        <dbReference type="Google" id="ProtNLM"/>
    </source>
</evidence>